<reference evidence="1 2" key="1">
    <citation type="journal article" date="2022" name="Nat. Genet.">
        <title>Improved pea reference genome and pan-genome highlight genomic features and evolutionary characteristics.</title>
        <authorList>
            <person name="Yang T."/>
            <person name="Liu R."/>
            <person name="Luo Y."/>
            <person name="Hu S."/>
            <person name="Wang D."/>
            <person name="Wang C."/>
            <person name="Pandey M.K."/>
            <person name="Ge S."/>
            <person name="Xu Q."/>
            <person name="Li N."/>
            <person name="Li G."/>
            <person name="Huang Y."/>
            <person name="Saxena R.K."/>
            <person name="Ji Y."/>
            <person name="Li M."/>
            <person name="Yan X."/>
            <person name="He Y."/>
            <person name="Liu Y."/>
            <person name="Wang X."/>
            <person name="Xiang C."/>
            <person name="Varshney R.K."/>
            <person name="Ding H."/>
            <person name="Gao S."/>
            <person name="Zong X."/>
        </authorList>
    </citation>
    <scope>NUCLEOTIDE SEQUENCE [LARGE SCALE GENOMIC DNA]</scope>
    <source>
        <strain evidence="1 2">cv. Zhongwan 6</strain>
    </source>
</reference>
<keyword evidence="2" id="KW-1185">Reference proteome</keyword>
<evidence type="ECO:0000313" key="1">
    <source>
        <dbReference type="EMBL" id="KAI5421068.1"/>
    </source>
</evidence>
<accession>A0A9D4XIM2</accession>
<sequence length="71" mass="7749">MFLLKFICLGDHIPTSHHIDVILEGLTVEHAPVVSIDESKFGVMDIDEVEILILEPPVDDSQTASTDSSST</sequence>
<comment type="caution">
    <text evidence="1">The sequence shown here is derived from an EMBL/GenBank/DDBJ whole genome shotgun (WGS) entry which is preliminary data.</text>
</comment>
<evidence type="ECO:0000313" key="2">
    <source>
        <dbReference type="Proteomes" id="UP001058974"/>
    </source>
</evidence>
<protein>
    <submittedName>
        <fullName evidence="1">Uncharacterized protein</fullName>
    </submittedName>
</protein>
<gene>
    <name evidence="1" type="ORF">KIW84_044779</name>
</gene>
<dbReference type="Gramene" id="Psat04G0477900-T1">
    <property type="protein sequence ID" value="KAI5421068.1"/>
    <property type="gene ID" value="KIW84_044779"/>
</dbReference>
<dbReference type="Proteomes" id="UP001058974">
    <property type="component" value="Chromosome 4"/>
</dbReference>
<proteinExistence type="predicted"/>
<name>A0A9D4XIM2_PEA</name>
<organism evidence="1 2">
    <name type="scientific">Pisum sativum</name>
    <name type="common">Garden pea</name>
    <name type="synonym">Lathyrus oleraceus</name>
    <dbReference type="NCBI Taxonomy" id="3888"/>
    <lineage>
        <taxon>Eukaryota</taxon>
        <taxon>Viridiplantae</taxon>
        <taxon>Streptophyta</taxon>
        <taxon>Embryophyta</taxon>
        <taxon>Tracheophyta</taxon>
        <taxon>Spermatophyta</taxon>
        <taxon>Magnoliopsida</taxon>
        <taxon>eudicotyledons</taxon>
        <taxon>Gunneridae</taxon>
        <taxon>Pentapetalae</taxon>
        <taxon>rosids</taxon>
        <taxon>fabids</taxon>
        <taxon>Fabales</taxon>
        <taxon>Fabaceae</taxon>
        <taxon>Papilionoideae</taxon>
        <taxon>50 kb inversion clade</taxon>
        <taxon>NPAAA clade</taxon>
        <taxon>Hologalegina</taxon>
        <taxon>IRL clade</taxon>
        <taxon>Fabeae</taxon>
        <taxon>Lathyrus</taxon>
    </lineage>
</organism>
<dbReference type="AlphaFoldDB" id="A0A9D4XIM2"/>
<dbReference type="EMBL" id="JAMSHJ010000004">
    <property type="protein sequence ID" value="KAI5421068.1"/>
    <property type="molecule type" value="Genomic_DNA"/>
</dbReference>